<gene>
    <name evidence="1" type="ORF">AWU82_15215</name>
</gene>
<proteinExistence type="predicted"/>
<evidence type="ECO:0000313" key="1">
    <source>
        <dbReference type="EMBL" id="AMQ84609.1"/>
    </source>
</evidence>
<reference evidence="1" key="1">
    <citation type="submission" date="2017-12" db="EMBL/GenBank/DDBJ databases">
        <title>Pseudomonas sp. MS586 complete sequence.</title>
        <authorList>
            <person name="Lu S."/>
            <person name="Deng P."/>
        </authorList>
    </citation>
    <scope>NUCLEOTIDE SEQUENCE</scope>
    <source>
        <strain evidence="1">MS586</strain>
    </source>
</reference>
<name>A0ABM5ZPA8_9PSED</name>
<organism evidence="1 2">
    <name type="scientific">Pseudomonas glycinae</name>
    <dbReference type="NCBI Taxonomy" id="1785145"/>
    <lineage>
        <taxon>Bacteria</taxon>
        <taxon>Pseudomonadati</taxon>
        <taxon>Pseudomonadota</taxon>
        <taxon>Gammaproteobacteria</taxon>
        <taxon>Pseudomonadales</taxon>
        <taxon>Pseudomonadaceae</taxon>
        <taxon>Pseudomonas</taxon>
    </lineage>
</organism>
<evidence type="ECO:0000313" key="2">
    <source>
        <dbReference type="Proteomes" id="UP000075187"/>
    </source>
</evidence>
<protein>
    <submittedName>
        <fullName evidence="1">Uncharacterized protein</fullName>
    </submittedName>
</protein>
<accession>A0ABM5ZPA8</accession>
<dbReference type="RefSeq" id="WP_064381923.1">
    <property type="nucleotide sequence ID" value="NZ_CP014205.2"/>
</dbReference>
<sequence length="158" mass="17292">MNTEIYKALNINEKDMTPGDAHSVRNNYFEATFSPPIPGVGDKFSAGVFIYGSLVPQSLSVLGRSLPTEEFVQLGLIIPKTLKDGTYPIERERTGVVSGHLTAGSYIVSGFKGEVTFKRDTISNTIEANFEMYVIYEGAEHHVTNAKLFVNATGPLDD</sequence>
<dbReference type="Proteomes" id="UP000075187">
    <property type="component" value="Chromosome"/>
</dbReference>
<dbReference type="EMBL" id="CP014205">
    <property type="protein sequence ID" value="AMQ84609.1"/>
    <property type="molecule type" value="Genomic_DNA"/>
</dbReference>
<keyword evidence="2" id="KW-1185">Reference proteome</keyword>